<gene>
    <name evidence="1" type="ORF">BpHYR1_029245</name>
</gene>
<protein>
    <submittedName>
        <fullName evidence="1">Uncharacterized protein</fullName>
    </submittedName>
</protein>
<accession>A0A3M7PZ29</accession>
<name>A0A3M7PZ29_BRAPC</name>
<reference evidence="1 2" key="1">
    <citation type="journal article" date="2018" name="Sci. Rep.">
        <title>Genomic signatures of local adaptation to the degree of environmental predictability in rotifers.</title>
        <authorList>
            <person name="Franch-Gras L."/>
            <person name="Hahn C."/>
            <person name="Garcia-Roger E.M."/>
            <person name="Carmona M.J."/>
            <person name="Serra M."/>
            <person name="Gomez A."/>
        </authorList>
    </citation>
    <scope>NUCLEOTIDE SEQUENCE [LARGE SCALE GENOMIC DNA]</scope>
    <source>
        <strain evidence="1">HYR1</strain>
    </source>
</reference>
<evidence type="ECO:0000313" key="2">
    <source>
        <dbReference type="Proteomes" id="UP000276133"/>
    </source>
</evidence>
<dbReference type="Proteomes" id="UP000276133">
    <property type="component" value="Unassembled WGS sequence"/>
</dbReference>
<dbReference type="EMBL" id="REGN01008229">
    <property type="protein sequence ID" value="RNA04119.1"/>
    <property type="molecule type" value="Genomic_DNA"/>
</dbReference>
<dbReference type="AlphaFoldDB" id="A0A3M7PZ29"/>
<organism evidence="1 2">
    <name type="scientific">Brachionus plicatilis</name>
    <name type="common">Marine rotifer</name>
    <name type="synonym">Brachionus muelleri</name>
    <dbReference type="NCBI Taxonomy" id="10195"/>
    <lineage>
        <taxon>Eukaryota</taxon>
        <taxon>Metazoa</taxon>
        <taxon>Spiralia</taxon>
        <taxon>Gnathifera</taxon>
        <taxon>Rotifera</taxon>
        <taxon>Eurotatoria</taxon>
        <taxon>Monogononta</taxon>
        <taxon>Pseudotrocha</taxon>
        <taxon>Ploima</taxon>
        <taxon>Brachionidae</taxon>
        <taxon>Brachionus</taxon>
    </lineage>
</organism>
<sequence>MCSRLWRCIIEQGNTYFFGIFAYTEIFRNLTLIYIYNVWKNYENLRISTKRKKFREKRKEKSEQN</sequence>
<keyword evidence="2" id="KW-1185">Reference proteome</keyword>
<proteinExistence type="predicted"/>
<comment type="caution">
    <text evidence="1">The sequence shown here is derived from an EMBL/GenBank/DDBJ whole genome shotgun (WGS) entry which is preliminary data.</text>
</comment>
<evidence type="ECO:0000313" key="1">
    <source>
        <dbReference type="EMBL" id="RNA04119.1"/>
    </source>
</evidence>